<dbReference type="Gene3D" id="3.30.160.300">
    <property type="match status" value="1"/>
</dbReference>
<dbReference type="Proteomes" id="UP001500021">
    <property type="component" value="Unassembled WGS sequence"/>
</dbReference>
<dbReference type="NCBIfam" id="NF033952">
    <property type="entry name" value="AcrID1_fam"/>
    <property type="match status" value="1"/>
</dbReference>
<evidence type="ECO:0000313" key="1">
    <source>
        <dbReference type="EMBL" id="GAA0824748.1"/>
    </source>
</evidence>
<accession>A0ABN1LBH6</accession>
<dbReference type="Pfam" id="PF07118">
    <property type="entry name" value="DUF1374"/>
    <property type="match status" value="1"/>
</dbReference>
<protein>
    <submittedName>
        <fullName evidence="1">Uncharacterized protein</fullName>
    </submittedName>
</protein>
<name>A0ABN1LBH6_9GAMM</name>
<evidence type="ECO:0000313" key="2">
    <source>
        <dbReference type="Proteomes" id="UP001500021"/>
    </source>
</evidence>
<dbReference type="InterPro" id="IPR009804">
    <property type="entry name" value="SIFV_Orf14"/>
</dbReference>
<dbReference type="CDD" id="cd22267">
    <property type="entry name" value="AcrID1"/>
    <property type="match status" value="1"/>
</dbReference>
<keyword evidence="2" id="KW-1185">Reference proteome</keyword>
<comment type="caution">
    <text evidence="1">The sequence shown here is derived from an EMBL/GenBank/DDBJ whole genome shotgun (WGS) entry which is preliminary data.</text>
</comment>
<proteinExistence type="predicted"/>
<dbReference type="EMBL" id="BAAAFA010000044">
    <property type="protein sequence ID" value="GAA0824748.1"/>
    <property type="molecule type" value="Genomic_DNA"/>
</dbReference>
<reference evidence="1 2" key="1">
    <citation type="journal article" date="2019" name="Int. J. Syst. Evol. Microbiol.">
        <title>The Global Catalogue of Microorganisms (GCM) 10K type strain sequencing project: providing services to taxonomists for standard genome sequencing and annotation.</title>
        <authorList>
            <consortium name="The Broad Institute Genomics Platform"/>
            <consortium name="The Broad Institute Genome Sequencing Center for Infectious Disease"/>
            <person name="Wu L."/>
            <person name="Ma J."/>
        </authorList>
    </citation>
    <scope>NUCLEOTIDE SEQUENCE [LARGE SCALE GENOMIC DNA]</scope>
    <source>
        <strain evidence="1 2">JCM 15608</strain>
    </source>
</reference>
<organism evidence="1 2">
    <name type="scientific">Colwellia asteriadis</name>
    <dbReference type="NCBI Taxonomy" id="517723"/>
    <lineage>
        <taxon>Bacteria</taxon>
        <taxon>Pseudomonadati</taxon>
        <taxon>Pseudomonadota</taxon>
        <taxon>Gammaproteobacteria</taxon>
        <taxon>Alteromonadales</taxon>
        <taxon>Colwelliaceae</taxon>
        <taxon>Colwellia</taxon>
    </lineage>
</organism>
<sequence>MNLKKVKRIIDMFFKEKNLDELTLAFKRSLILTENEYNELVRRPNLSFIDKDPWITSDEFVYYELSNKVVKLIIHYFKEDGFIIISRIVAMSFCEPRSCGLP</sequence>
<gene>
    <name evidence="1" type="ORF">GCM10009111_35110</name>
</gene>